<keyword evidence="1" id="KW-0812">Transmembrane</keyword>
<evidence type="ECO:0000256" key="1">
    <source>
        <dbReference type="SAM" id="Phobius"/>
    </source>
</evidence>
<keyword evidence="1" id="KW-0472">Membrane</keyword>
<name>A0A0N5BR27_STREA</name>
<evidence type="ECO:0000313" key="2">
    <source>
        <dbReference type="Proteomes" id="UP000046392"/>
    </source>
</evidence>
<dbReference type="WBParaSite" id="SPAL_0000833233.1">
    <property type="protein sequence ID" value="SPAL_0000833233.1"/>
    <property type="gene ID" value="SPAL_0000833233"/>
</dbReference>
<dbReference type="AlphaFoldDB" id="A0A0N5BR27"/>
<dbReference type="Proteomes" id="UP000046392">
    <property type="component" value="Unplaced"/>
</dbReference>
<protein>
    <submittedName>
        <fullName evidence="3">DUF1624 domain-containing protein</fullName>
    </submittedName>
</protein>
<proteinExistence type="predicted"/>
<evidence type="ECO:0000313" key="3">
    <source>
        <dbReference type="WBParaSite" id="SPAL_0000833233.1"/>
    </source>
</evidence>
<reference evidence="3" key="1">
    <citation type="submission" date="2017-02" db="UniProtKB">
        <authorList>
            <consortium name="WormBaseParasite"/>
        </authorList>
    </citation>
    <scope>IDENTIFICATION</scope>
</reference>
<keyword evidence="1" id="KW-1133">Transmembrane helix</keyword>
<feature type="transmembrane region" description="Helical" evidence="1">
    <location>
        <begin position="6"/>
        <end position="23"/>
    </location>
</feature>
<feature type="transmembrane region" description="Helical" evidence="1">
    <location>
        <begin position="35"/>
        <end position="52"/>
    </location>
</feature>
<keyword evidence="2" id="KW-1185">Reference proteome</keyword>
<feature type="transmembrane region" description="Helical" evidence="1">
    <location>
        <begin position="116"/>
        <end position="136"/>
    </location>
</feature>
<feature type="transmembrane region" description="Helical" evidence="1">
    <location>
        <begin position="87"/>
        <end position="104"/>
    </location>
</feature>
<sequence>MAQGFLGLSAFFVYLFYIILKLNRFIRYRLNYIDGLFILMTLHFITFPYPFLSKVVTCHSLYVTQNGTEIVGCDIDMYPWCKNVTQVNPWIYLISFSMLIDIRSRKAETQREFMQIFAGCGQLIGLLITSSIYTNYGPCYVWELKLYLSL</sequence>
<accession>A0A0N5BR27</accession>
<organism evidence="2 3">
    <name type="scientific">Strongyloides papillosus</name>
    <name type="common">Intestinal threadworm</name>
    <dbReference type="NCBI Taxonomy" id="174720"/>
    <lineage>
        <taxon>Eukaryota</taxon>
        <taxon>Metazoa</taxon>
        <taxon>Ecdysozoa</taxon>
        <taxon>Nematoda</taxon>
        <taxon>Chromadorea</taxon>
        <taxon>Rhabditida</taxon>
        <taxon>Tylenchina</taxon>
        <taxon>Panagrolaimomorpha</taxon>
        <taxon>Strongyloidoidea</taxon>
        <taxon>Strongyloididae</taxon>
        <taxon>Strongyloides</taxon>
    </lineage>
</organism>